<gene>
    <name evidence="2" type="ORF">ACH61_00902</name>
    <name evidence="3" type="ORF">GSU10_14805</name>
</gene>
<reference evidence="3" key="2">
    <citation type="submission" date="2019-12" db="EMBL/GenBank/DDBJ databases">
        <title>Complete and Draft Genome Sequences of New Strains and Members of Some Known Species of the Genus Rathayibacter isolated from Plants.</title>
        <authorList>
            <person name="Tarlachkov S.V."/>
            <person name="Starodumova I.P."/>
            <person name="Dorofeeva L.V."/>
            <person name="Prisyazhnaya N.V."/>
            <person name="Leyn S.A."/>
            <person name="Zlamal J.E."/>
            <person name="Elane M.L."/>
            <person name="Osterman A.L."/>
            <person name="Nadler S.A."/>
            <person name="Subbotin S.A."/>
            <person name="Evtushenko L.I."/>
        </authorList>
    </citation>
    <scope>NUCLEOTIDE SEQUENCE</scope>
    <source>
        <strain evidence="3">VKM Ac-2761</strain>
    </source>
</reference>
<dbReference type="KEGG" id="rte:GSU10_14805"/>
<dbReference type="EMBL" id="CP047186">
    <property type="protein sequence ID" value="QHC56772.1"/>
    <property type="molecule type" value="Genomic_DNA"/>
</dbReference>
<accession>A0A166I998</accession>
<proteinExistence type="predicted"/>
<evidence type="ECO:0000313" key="5">
    <source>
        <dbReference type="Proteomes" id="UP000465031"/>
    </source>
</evidence>
<keyword evidence="1" id="KW-0812">Transmembrane</keyword>
<feature type="transmembrane region" description="Helical" evidence="1">
    <location>
        <begin position="94"/>
        <end position="116"/>
    </location>
</feature>
<keyword evidence="4" id="KW-1185">Reference proteome</keyword>
<name>A0A166I998_9MICO</name>
<dbReference type="OrthoDB" id="5126195at2"/>
<reference evidence="5" key="3">
    <citation type="submission" date="2019-12" db="EMBL/GenBank/DDBJ databases">
        <title>Complete and draft genome sequences of new strains and members of some known species of the genus Rathayibacter isolated from plants.</title>
        <authorList>
            <person name="Tarlachkov S.V."/>
            <person name="Starodumova I.P."/>
            <person name="Dorofeeva L.V."/>
            <person name="Prisyazhnaya N.V."/>
            <person name="Leyn S."/>
            <person name="Zlamal J."/>
            <person name="Elan M."/>
            <person name="Osterman A.L."/>
            <person name="Nadler S."/>
            <person name="Subbotin S.A."/>
            <person name="Evtushenko L.I."/>
        </authorList>
    </citation>
    <scope>NUCLEOTIDE SEQUENCE [LARGE SCALE GENOMIC DNA]</scope>
    <source>
        <strain evidence="5">VKM Ac-2761</strain>
    </source>
</reference>
<evidence type="ECO:0000313" key="4">
    <source>
        <dbReference type="Proteomes" id="UP000076717"/>
    </source>
</evidence>
<dbReference type="AlphaFoldDB" id="A0A166I998"/>
<sequence length="203" mass="19840">MTPAAPEAILPAAALVFPLLVGAALLVSGIITVRSVLRGSERGTSPRGTSAARARSVLAAGLGDAGLARGPAIALAALRIAAGALLLVSSGPTYTAAALVAALLCALALLGALRAFAQAPEEEAQTPATVAAAAALLAFATAAAAQGILGFTGVPAHLGLFDHRDLSWAAALVGVLAACSLLQLAGRVRGPATPPGQSVRRHG</sequence>
<keyword evidence="1" id="KW-0472">Membrane</keyword>
<dbReference type="RefSeq" id="WP_068208922.1">
    <property type="nucleotide sequence ID" value="NZ_CP047186.1"/>
</dbReference>
<dbReference type="EMBL" id="LIIN01000019">
    <property type="protein sequence ID" value="KZX21983.1"/>
    <property type="molecule type" value="Genomic_DNA"/>
</dbReference>
<feature type="transmembrane region" description="Helical" evidence="1">
    <location>
        <begin position="57"/>
        <end position="82"/>
    </location>
</feature>
<reference evidence="2 4" key="1">
    <citation type="submission" date="2015-08" db="EMBL/GenBank/DDBJ databases">
        <title>Draft Genome Sequence of Rathayibacter sp. Strain VKM Ac-2596 Isolated from Leaf Gall Induced by Plant-Parasitic Nematodes.</title>
        <authorList>
            <person name="Vasilenko O.V."/>
            <person name="Starodumova I.P."/>
            <person name="Tarlachkov S.V."/>
            <person name="Dorofeeva L.V."/>
            <person name="Evtushenko L.I."/>
        </authorList>
    </citation>
    <scope>NUCLEOTIDE SEQUENCE [LARGE SCALE GENOMIC DNA]</scope>
    <source>
        <strain evidence="2 4">VKM Ac-2596</strain>
    </source>
</reference>
<protein>
    <submittedName>
        <fullName evidence="2">Uncharacterized protein</fullName>
    </submittedName>
</protein>
<feature type="transmembrane region" description="Helical" evidence="1">
    <location>
        <begin position="128"/>
        <end position="154"/>
    </location>
</feature>
<feature type="transmembrane region" description="Helical" evidence="1">
    <location>
        <begin position="12"/>
        <end position="37"/>
    </location>
</feature>
<dbReference type="PATRIC" id="fig|1671680.3.peg.947"/>
<evidence type="ECO:0000313" key="2">
    <source>
        <dbReference type="EMBL" id="KZX21983.1"/>
    </source>
</evidence>
<feature type="transmembrane region" description="Helical" evidence="1">
    <location>
        <begin position="166"/>
        <end position="185"/>
    </location>
</feature>
<dbReference type="Proteomes" id="UP000465031">
    <property type="component" value="Chromosome"/>
</dbReference>
<evidence type="ECO:0000256" key="1">
    <source>
        <dbReference type="SAM" id="Phobius"/>
    </source>
</evidence>
<dbReference type="Proteomes" id="UP000076717">
    <property type="component" value="Unassembled WGS sequence"/>
</dbReference>
<evidence type="ECO:0000313" key="3">
    <source>
        <dbReference type="EMBL" id="QHC56772.1"/>
    </source>
</evidence>
<keyword evidence="1" id="KW-1133">Transmembrane helix</keyword>
<organism evidence="2 4">
    <name type="scientific">Rathayibacter tanaceti</name>
    <dbReference type="NCBI Taxonomy" id="1671680"/>
    <lineage>
        <taxon>Bacteria</taxon>
        <taxon>Bacillati</taxon>
        <taxon>Actinomycetota</taxon>
        <taxon>Actinomycetes</taxon>
        <taxon>Micrococcales</taxon>
        <taxon>Microbacteriaceae</taxon>
        <taxon>Rathayibacter</taxon>
    </lineage>
</organism>